<dbReference type="EMBL" id="JACWZY010000032">
    <property type="protein sequence ID" value="MBD2704482.1"/>
    <property type="molecule type" value="Genomic_DNA"/>
</dbReference>
<reference evidence="3" key="1">
    <citation type="submission" date="2020-09" db="EMBL/GenBank/DDBJ databases">
        <authorList>
            <person name="Kim M.K."/>
        </authorList>
    </citation>
    <scope>NUCLEOTIDE SEQUENCE</scope>
    <source>
        <strain evidence="3">BT702</strain>
    </source>
</reference>
<evidence type="ECO:0000256" key="1">
    <source>
        <dbReference type="SAM" id="SignalP"/>
    </source>
</evidence>
<comment type="caution">
    <text evidence="3">The sequence shown here is derived from an EMBL/GenBank/DDBJ whole genome shotgun (WGS) entry which is preliminary data.</text>
</comment>
<dbReference type="CDD" id="cd00146">
    <property type="entry name" value="PKD"/>
    <property type="match status" value="1"/>
</dbReference>
<dbReference type="Pfam" id="PF18911">
    <property type="entry name" value="PKD_4"/>
    <property type="match status" value="1"/>
</dbReference>
<dbReference type="SMART" id="SM00089">
    <property type="entry name" value="PKD"/>
    <property type="match status" value="1"/>
</dbReference>
<name>A0A926Y111_9BACT</name>
<dbReference type="InterPro" id="IPR035986">
    <property type="entry name" value="PKD_dom_sf"/>
</dbReference>
<keyword evidence="1" id="KW-0732">Signal</keyword>
<dbReference type="InterPro" id="IPR013783">
    <property type="entry name" value="Ig-like_fold"/>
</dbReference>
<feature type="domain" description="PKD" evidence="2">
    <location>
        <begin position="62"/>
        <end position="111"/>
    </location>
</feature>
<dbReference type="SUPFAM" id="SSF49299">
    <property type="entry name" value="PKD domain"/>
    <property type="match status" value="1"/>
</dbReference>
<feature type="signal peptide" evidence="1">
    <location>
        <begin position="1"/>
        <end position="16"/>
    </location>
</feature>
<evidence type="ECO:0000313" key="4">
    <source>
        <dbReference type="Proteomes" id="UP000598820"/>
    </source>
</evidence>
<feature type="chain" id="PRO_5037312811" evidence="1">
    <location>
        <begin position="17"/>
        <end position="111"/>
    </location>
</feature>
<dbReference type="PROSITE" id="PS50093">
    <property type="entry name" value="PKD"/>
    <property type="match status" value="1"/>
</dbReference>
<dbReference type="Proteomes" id="UP000598820">
    <property type="component" value="Unassembled WGS sequence"/>
</dbReference>
<evidence type="ECO:0000313" key="3">
    <source>
        <dbReference type="EMBL" id="MBD2704482.1"/>
    </source>
</evidence>
<dbReference type="Gene3D" id="2.60.40.10">
    <property type="entry name" value="Immunoglobulins"/>
    <property type="match status" value="1"/>
</dbReference>
<dbReference type="AlphaFoldDB" id="A0A926Y111"/>
<proteinExistence type="predicted"/>
<accession>A0A926Y111</accession>
<gene>
    <name evidence="3" type="ORF">IC229_27830</name>
</gene>
<keyword evidence="4" id="KW-1185">Reference proteome</keyword>
<sequence length="111" mass="12287">MLQRCFCMLVLLVMMACEPFDLEKKNFPTCVPPKAAIGVSIGRLDVTFFLENQEGDIGVAGWDPGDGKGKGRVGTRVTYTYEKAGEYNVTLVLANECDDKFTTTRKITVQN</sequence>
<dbReference type="InterPro" id="IPR022409">
    <property type="entry name" value="PKD/Chitinase_dom"/>
</dbReference>
<organism evidence="3 4">
    <name type="scientific">Spirosoma profusum</name>
    <dbReference type="NCBI Taxonomy" id="2771354"/>
    <lineage>
        <taxon>Bacteria</taxon>
        <taxon>Pseudomonadati</taxon>
        <taxon>Bacteroidota</taxon>
        <taxon>Cytophagia</taxon>
        <taxon>Cytophagales</taxon>
        <taxon>Cytophagaceae</taxon>
        <taxon>Spirosoma</taxon>
    </lineage>
</organism>
<protein>
    <submittedName>
        <fullName evidence="3">PKD domain-containing protein</fullName>
    </submittedName>
</protein>
<dbReference type="PROSITE" id="PS51257">
    <property type="entry name" value="PROKAR_LIPOPROTEIN"/>
    <property type="match status" value="1"/>
</dbReference>
<dbReference type="InterPro" id="IPR000601">
    <property type="entry name" value="PKD_dom"/>
</dbReference>
<evidence type="ECO:0000259" key="2">
    <source>
        <dbReference type="PROSITE" id="PS50093"/>
    </source>
</evidence>